<keyword evidence="1" id="KW-1133">Transmembrane helix</keyword>
<evidence type="ECO:0000313" key="3">
    <source>
        <dbReference type="Proteomes" id="UP001244297"/>
    </source>
</evidence>
<dbReference type="Proteomes" id="UP001244297">
    <property type="component" value="Unassembled WGS sequence"/>
</dbReference>
<comment type="caution">
    <text evidence="2">The sequence shown here is derived from an EMBL/GenBank/DDBJ whole genome shotgun (WGS) entry which is preliminary data.</text>
</comment>
<feature type="transmembrane region" description="Helical" evidence="1">
    <location>
        <begin position="7"/>
        <end position="25"/>
    </location>
</feature>
<gene>
    <name evidence="2" type="ORF">QWZ18_27315</name>
</gene>
<keyword evidence="1" id="KW-0812">Transmembrane</keyword>
<name>A0ABT8AYE8_9HYPH</name>
<proteinExistence type="predicted"/>
<keyword evidence="1" id="KW-0472">Membrane</keyword>
<sequence length="46" mass="5007">MSRLTEIATLVVGATAIGAAGQLLLMPEFYTWENEFVAAFLHGLPR</sequence>
<evidence type="ECO:0000313" key="2">
    <source>
        <dbReference type="EMBL" id="MDN3574303.1"/>
    </source>
</evidence>
<reference evidence="3" key="1">
    <citation type="journal article" date="2019" name="Int. J. Syst. Evol. Microbiol.">
        <title>The Global Catalogue of Microorganisms (GCM) 10K type strain sequencing project: providing services to taxonomists for standard genome sequencing and annotation.</title>
        <authorList>
            <consortium name="The Broad Institute Genomics Platform"/>
            <consortium name="The Broad Institute Genome Sequencing Center for Infectious Disease"/>
            <person name="Wu L."/>
            <person name="Ma J."/>
        </authorList>
    </citation>
    <scope>NUCLEOTIDE SEQUENCE [LARGE SCALE GENOMIC DNA]</scope>
    <source>
        <strain evidence="3">CECT 7806</strain>
    </source>
</reference>
<protein>
    <submittedName>
        <fullName evidence="2">Uncharacterized protein</fullName>
    </submittedName>
</protein>
<accession>A0ABT8AYE8</accession>
<evidence type="ECO:0000256" key="1">
    <source>
        <dbReference type="SAM" id="Phobius"/>
    </source>
</evidence>
<dbReference type="RefSeq" id="WP_238291108.1">
    <property type="nucleotide sequence ID" value="NZ_BPQS01000032.1"/>
</dbReference>
<keyword evidence="3" id="KW-1185">Reference proteome</keyword>
<organism evidence="2 3">
    <name type="scientific">Methylobacterium longum</name>
    <dbReference type="NCBI Taxonomy" id="767694"/>
    <lineage>
        <taxon>Bacteria</taxon>
        <taxon>Pseudomonadati</taxon>
        <taxon>Pseudomonadota</taxon>
        <taxon>Alphaproteobacteria</taxon>
        <taxon>Hyphomicrobiales</taxon>
        <taxon>Methylobacteriaceae</taxon>
        <taxon>Methylobacterium</taxon>
    </lineage>
</organism>
<dbReference type="EMBL" id="JAUFPT010000097">
    <property type="protein sequence ID" value="MDN3574303.1"/>
    <property type="molecule type" value="Genomic_DNA"/>
</dbReference>